<evidence type="ECO:0000256" key="5">
    <source>
        <dbReference type="ARBA" id="ARBA00022989"/>
    </source>
</evidence>
<accession>A0ABQ0F7R7</accession>
<reference evidence="10 11" key="1">
    <citation type="submission" date="2024-08" db="EMBL/GenBank/DDBJ databases">
        <title>The draft genome of Apodemus speciosus.</title>
        <authorList>
            <person name="Nabeshima K."/>
            <person name="Suzuki S."/>
            <person name="Onuma M."/>
        </authorList>
    </citation>
    <scope>NUCLEOTIDE SEQUENCE [LARGE SCALE GENOMIC DNA]</scope>
    <source>
        <strain evidence="10">IB14-021</strain>
    </source>
</reference>
<name>A0ABQ0F7R7_APOSI</name>
<keyword evidence="11" id="KW-1185">Reference proteome</keyword>
<dbReference type="Pfam" id="PF06679">
    <property type="entry name" value="DUF1180"/>
    <property type="match status" value="1"/>
</dbReference>
<comment type="caution">
    <text evidence="10">The sequence shown here is derived from an EMBL/GenBank/DDBJ whole genome shotgun (WGS) entry which is preliminary data.</text>
</comment>
<dbReference type="EMBL" id="BAAFST010000010">
    <property type="protein sequence ID" value="GAB1295332.1"/>
    <property type="molecule type" value="Genomic_DNA"/>
</dbReference>
<keyword evidence="7" id="KW-0325">Glycoprotein</keyword>
<proteinExistence type="inferred from homology"/>
<evidence type="ECO:0000256" key="6">
    <source>
        <dbReference type="ARBA" id="ARBA00023136"/>
    </source>
</evidence>
<dbReference type="Proteomes" id="UP001623349">
    <property type="component" value="Unassembled WGS sequence"/>
</dbReference>
<evidence type="ECO:0000256" key="9">
    <source>
        <dbReference type="SAM" id="SignalP"/>
    </source>
</evidence>
<feature type="chain" id="PRO_5046575892" evidence="9">
    <location>
        <begin position="20"/>
        <end position="124"/>
    </location>
</feature>
<dbReference type="PANTHER" id="PTHR28607">
    <property type="entry name" value="EXPRESSED PROTEIN"/>
    <property type="match status" value="1"/>
</dbReference>
<keyword evidence="3 8" id="KW-0812">Transmembrane</keyword>
<evidence type="ECO:0000256" key="4">
    <source>
        <dbReference type="ARBA" id="ARBA00022729"/>
    </source>
</evidence>
<sequence length="124" mass="14242">MARRVLLLLLLRYATPGSAENSSFPALPRNHTSGGLPDTGSAVLRLFYVITGLCGLISVYFLIRAFRLKKPQRRRYGLLTNTEEHEEIASQDSEEETVFETRNLRWDVEMEMAGYKDKREHIVL</sequence>
<evidence type="ECO:0000256" key="3">
    <source>
        <dbReference type="ARBA" id="ARBA00022692"/>
    </source>
</evidence>
<keyword evidence="5 8" id="KW-1133">Transmembrane helix</keyword>
<evidence type="ECO:0000256" key="8">
    <source>
        <dbReference type="SAM" id="Phobius"/>
    </source>
</evidence>
<dbReference type="InterPro" id="IPR009565">
    <property type="entry name" value="FAM174-like"/>
</dbReference>
<organism evidence="10 11">
    <name type="scientific">Apodemus speciosus</name>
    <name type="common">Large Japanese field mouse</name>
    <dbReference type="NCBI Taxonomy" id="105296"/>
    <lineage>
        <taxon>Eukaryota</taxon>
        <taxon>Metazoa</taxon>
        <taxon>Chordata</taxon>
        <taxon>Craniata</taxon>
        <taxon>Vertebrata</taxon>
        <taxon>Euteleostomi</taxon>
        <taxon>Mammalia</taxon>
        <taxon>Eutheria</taxon>
        <taxon>Euarchontoglires</taxon>
        <taxon>Glires</taxon>
        <taxon>Rodentia</taxon>
        <taxon>Myomorpha</taxon>
        <taxon>Muroidea</taxon>
        <taxon>Muridae</taxon>
        <taxon>Murinae</taxon>
        <taxon>Apodemus</taxon>
    </lineage>
</organism>
<gene>
    <name evidence="10" type="ORF">APTSU1_001056600</name>
</gene>
<keyword evidence="6 8" id="KW-0472">Membrane</keyword>
<feature type="transmembrane region" description="Helical" evidence="8">
    <location>
        <begin position="43"/>
        <end position="66"/>
    </location>
</feature>
<evidence type="ECO:0000256" key="7">
    <source>
        <dbReference type="ARBA" id="ARBA00023180"/>
    </source>
</evidence>
<evidence type="ECO:0000256" key="1">
    <source>
        <dbReference type="ARBA" id="ARBA00004479"/>
    </source>
</evidence>
<keyword evidence="4 9" id="KW-0732">Signal</keyword>
<protein>
    <submittedName>
        <fullName evidence="10">Protein FAM174C</fullName>
    </submittedName>
</protein>
<dbReference type="PANTHER" id="PTHR28607:SF2">
    <property type="entry name" value="PROTEIN FAM174C"/>
    <property type="match status" value="1"/>
</dbReference>
<comment type="similarity">
    <text evidence="2">Belongs to the FAM174 family.</text>
</comment>
<evidence type="ECO:0000256" key="2">
    <source>
        <dbReference type="ARBA" id="ARBA00006986"/>
    </source>
</evidence>
<evidence type="ECO:0000313" key="11">
    <source>
        <dbReference type="Proteomes" id="UP001623349"/>
    </source>
</evidence>
<comment type="subcellular location">
    <subcellularLocation>
        <location evidence="1">Membrane</location>
        <topology evidence="1">Single-pass type I membrane protein</topology>
    </subcellularLocation>
</comment>
<evidence type="ECO:0000313" key="10">
    <source>
        <dbReference type="EMBL" id="GAB1295332.1"/>
    </source>
</evidence>
<feature type="signal peptide" evidence="9">
    <location>
        <begin position="1"/>
        <end position="19"/>
    </location>
</feature>